<accession>A0A928TVF3</accession>
<name>A0A928TVF3_UNCKA</name>
<dbReference type="AlphaFoldDB" id="A0A928TVF3"/>
<protein>
    <submittedName>
        <fullName evidence="2">Uncharacterized protein</fullName>
    </submittedName>
</protein>
<evidence type="ECO:0000313" key="2">
    <source>
        <dbReference type="EMBL" id="MBE7525125.1"/>
    </source>
</evidence>
<dbReference type="EMBL" id="JABTTY010000001">
    <property type="protein sequence ID" value="MBE7525125.1"/>
    <property type="molecule type" value="Genomic_DNA"/>
</dbReference>
<comment type="caution">
    <text evidence="2">The sequence shown here is derived from an EMBL/GenBank/DDBJ whole genome shotgun (WGS) entry which is preliminary data.</text>
</comment>
<reference evidence="2" key="1">
    <citation type="submission" date="2020-05" db="EMBL/GenBank/DDBJ databases">
        <title>High-Quality Genomes of Partial-Nitritation/Anammox System by Hierarchical Clustering Based Hybrid Assembly.</title>
        <authorList>
            <person name="Liu L."/>
            <person name="Wang Y."/>
            <person name="Che Y."/>
            <person name="Chen Y."/>
            <person name="Xia Y."/>
            <person name="Luo R."/>
            <person name="Cheng S.H."/>
            <person name="Zheng C."/>
            <person name="Zhang T."/>
        </authorList>
    </citation>
    <scope>NUCLEOTIDE SEQUENCE</scope>
    <source>
        <strain evidence="2">H1_PAT1</strain>
    </source>
</reference>
<feature type="region of interest" description="Disordered" evidence="1">
    <location>
        <begin position="1"/>
        <end position="22"/>
    </location>
</feature>
<dbReference type="Proteomes" id="UP000710385">
    <property type="component" value="Unassembled WGS sequence"/>
</dbReference>
<gene>
    <name evidence="2" type="ORF">HS096_01900</name>
</gene>
<evidence type="ECO:0000256" key="1">
    <source>
        <dbReference type="SAM" id="MobiDB-lite"/>
    </source>
</evidence>
<organism evidence="2 3">
    <name type="scientific">candidate division WWE3 bacterium</name>
    <dbReference type="NCBI Taxonomy" id="2053526"/>
    <lineage>
        <taxon>Bacteria</taxon>
        <taxon>Katanobacteria</taxon>
    </lineage>
</organism>
<proteinExistence type="predicted"/>
<sequence length="54" mass="6130">MFQVPFPIDTQNATDDDEDDETGFDVDWAALARRILEAVPDHCPRDTRPPDSAR</sequence>
<evidence type="ECO:0000313" key="3">
    <source>
        <dbReference type="Proteomes" id="UP000710385"/>
    </source>
</evidence>